<dbReference type="RefSeq" id="WP_270045598.1">
    <property type="nucleotide sequence ID" value="NZ_JAPDOD010000063.1"/>
</dbReference>
<evidence type="ECO:0000313" key="1">
    <source>
        <dbReference type="EMBL" id="MDA0166341.1"/>
    </source>
</evidence>
<comment type="caution">
    <text evidence="1">The sequence shown here is derived from an EMBL/GenBank/DDBJ whole genome shotgun (WGS) entry which is preliminary data.</text>
</comment>
<sequence>MAHEPRQISFLGREGQTKHYGIATRGPLPDPALAEALRGLAEPGVPGFTIAHDAASAGLGLVYWWANDNEIHARFYASPLDDPGNLEPYTGEGMSCVWELEVIDFERRAWLQDVLIGDDLDAYLARALEPVAV</sequence>
<proteinExistence type="predicted"/>
<dbReference type="EMBL" id="JAPDOD010000063">
    <property type="protein sequence ID" value="MDA0166341.1"/>
    <property type="molecule type" value="Genomic_DNA"/>
</dbReference>
<protein>
    <submittedName>
        <fullName evidence="1">Uncharacterized protein</fullName>
    </submittedName>
</protein>
<dbReference type="Proteomes" id="UP001149140">
    <property type="component" value="Unassembled WGS sequence"/>
</dbReference>
<accession>A0A9X3N0D2</accession>
<name>A0A9X3N0D2_9ACTN</name>
<organism evidence="1 2">
    <name type="scientific">Solirubrobacter ginsenosidimutans</name>
    <dbReference type="NCBI Taxonomy" id="490573"/>
    <lineage>
        <taxon>Bacteria</taxon>
        <taxon>Bacillati</taxon>
        <taxon>Actinomycetota</taxon>
        <taxon>Thermoleophilia</taxon>
        <taxon>Solirubrobacterales</taxon>
        <taxon>Solirubrobacteraceae</taxon>
        <taxon>Solirubrobacter</taxon>
    </lineage>
</organism>
<gene>
    <name evidence="1" type="ORF">OM076_39110</name>
</gene>
<dbReference type="AlphaFoldDB" id="A0A9X3N0D2"/>
<reference evidence="1" key="1">
    <citation type="submission" date="2022-10" db="EMBL/GenBank/DDBJ databases">
        <title>The WGS of Solirubrobacter ginsenosidimutans DSM 21036.</title>
        <authorList>
            <person name="Jiang Z."/>
        </authorList>
    </citation>
    <scope>NUCLEOTIDE SEQUENCE</scope>
    <source>
        <strain evidence="1">DSM 21036</strain>
    </source>
</reference>
<evidence type="ECO:0000313" key="2">
    <source>
        <dbReference type="Proteomes" id="UP001149140"/>
    </source>
</evidence>
<keyword evidence="2" id="KW-1185">Reference proteome</keyword>